<name>A0A0D2GEC8_9EURO</name>
<evidence type="ECO:0000256" key="1">
    <source>
        <dbReference type="SAM" id="MobiDB-lite"/>
    </source>
</evidence>
<evidence type="ECO:0000313" key="3">
    <source>
        <dbReference type="Proteomes" id="UP000053029"/>
    </source>
</evidence>
<sequence>MDYSYYHHNHNYDYDYDDDDYNDYSHDGWGQGYGGDYDYDDEYWEDDYWYQEEESPEYYHNHYNEGQEYMHGGDRSYGASENHYGSQYDASYENNYHHGYSQGNNNYQSDHHQQQQYYGSNSWRDSESSHHSSSHVDHHHSSTRTITHTFPVPPTPPLLPIPPLSPPTPNIAVLPVLRTGTPLIPAGFPFESRAMGINRNQSLSVKPVDSEHTKSALTPTPTESFFHNLFWKTPGKPRDRARPTTPVIVPPAGSRSIPRSPNLTANISLNRSPSAAGNSPIAGYDAMRGRGIGFLAPSPERA</sequence>
<dbReference type="GeneID" id="25308443"/>
<dbReference type="EMBL" id="KN846973">
    <property type="protein sequence ID" value="KIW79113.1"/>
    <property type="molecule type" value="Genomic_DNA"/>
</dbReference>
<feature type="region of interest" description="Disordered" evidence="1">
    <location>
        <begin position="72"/>
        <end position="158"/>
    </location>
</feature>
<dbReference type="Proteomes" id="UP000053029">
    <property type="component" value="Unassembled WGS sequence"/>
</dbReference>
<dbReference type="HOGENOM" id="CLU_943348_0_0_1"/>
<keyword evidence="3" id="KW-1185">Reference proteome</keyword>
<dbReference type="OrthoDB" id="4160522at2759"/>
<organism evidence="2 3">
    <name type="scientific">Fonsecaea pedrosoi CBS 271.37</name>
    <dbReference type="NCBI Taxonomy" id="1442368"/>
    <lineage>
        <taxon>Eukaryota</taxon>
        <taxon>Fungi</taxon>
        <taxon>Dikarya</taxon>
        <taxon>Ascomycota</taxon>
        <taxon>Pezizomycotina</taxon>
        <taxon>Eurotiomycetes</taxon>
        <taxon>Chaetothyriomycetidae</taxon>
        <taxon>Chaetothyriales</taxon>
        <taxon>Herpotrichiellaceae</taxon>
        <taxon>Fonsecaea</taxon>
    </lineage>
</organism>
<gene>
    <name evidence="2" type="ORF">Z517_08953</name>
</gene>
<feature type="compositionally biased region" description="Low complexity" evidence="1">
    <location>
        <begin position="104"/>
        <end position="123"/>
    </location>
</feature>
<accession>A0A0D2GEC8</accession>
<feature type="compositionally biased region" description="Basic and acidic residues" evidence="1">
    <location>
        <begin position="124"/>
        <end position="140"/>
    </location>
</feature>
<evidence type="ECO:0000313" key="2">
    <source>
        <dbReference type="EMBL" id="KIW79113.1"/>
    </source>
</evidence>
<dbReference type="VEuPathDB" id="FungiDB:Z517_08953"/>
<feature type="compositionally biased region" description="Polar residues" evidence="1">
    <location>
        <begin position="83"/>
        <end position="94"/>
    </location>
</feature>
<dbReference type="AlphaFoldDB" id="A0A0D2GEC8"/>
<protein>
    <submittedName>
        <fullName evidence="2">Unplaced genomic scaffold supercont1.5, whole genome shotgun sequence</fullName>
    </submittedName>
</protein>
<proteinExistence type="predicted"/>
<reference evidence="2 3" key="1">
    <citation type="submission" date="2015-01" db="EMBL/GenBank/DDBJ databases">
        <title>The Genome Sequence of Fonsecaea pedrosoi CBS 271.37.</title>
        <authorList>
            <consortium name="The Broad Institute Genomics Platform"/>
            <person name="Cuomo C."/>
            <person name="de Hoog S."/>
            <person name="Gorbushina A."/>
            <person name="Stielow B."/>
            <person name="Teixiera M."/>
            <person name="Abouelleil A."/>
            <person name="Chapman S.B."/>
            <person name="Priest M."/>
            <person name="Young S.K."/>
            <person name="Wortman J."/>
            <person name="Nusbaum C."/>
            <person name="Birren B."/>
        </authorList>
    </citation>
    <scope>NUCLEOTIDE SEQUENCE [LARGE SCALE GENOMIC DNA]</scope>
    <source>
        <strain evidence="2 3">CBS 271.37</strain>
    </source>
</reference>
<feature type="region of interest" description="Disordered" evidence="1">
    <location>
        <begin position="234"/>
        <end position="261"/>
    </location>
</feature>
<dbReference type="RefSeq" id="XP_013282921.1">
    <property type="nucleotide sequence ID" value="XM_013427467.1"/>
</dbReference>